<feature type="domain" description="Mce/MlaD" evidence="1">
    <location>
        <begin position="38"/>
        <end position="98"/>
    </location>
</feature>
<proteinExistence type="predicted"/>
<sequence>MRIVIERLRQHSSRIIAILALALAAIAVASILGGTRGSYEIKAQFDDVRGLIPGGAVRAAAVPVGTVKRVELVGDRPVVTMEIDDDYVLREGATADIQLFSNAGAVNRTIELTIGDPTKPRLRAGTVLRGPQTDQPVNFDDAAETLDAPTRANIKAFLVGLDRSLKGRGRDIDRTLRRSAPALNETANLLAQVNSDGQAVRTLVREGSRVTSALAASPADLGAAADRTATLLSVTAGRQAELRRSTQLLGPSLARGRTALASLATATPRLRTLVQGLEPVAREIEPFAKALPPALEAAGPFLVETRRLVRQAPGNLRAFRPIIRSASRVAPPLAPLIDEILPLGNALRAYIPETVGFFQNLGSTLGTYDANGHVLTLGVGLFPTPPGSTGKRLGPGDCGPGSLEKPYTRLPGTLACQPWADAASTNVGVERGR</sequence>
<dbReference type="RefSeq" id="WP_107570014.1">
    <property type="nucleotide sequence ID" value="NZ_PYYB01000002.1"/>
</dbReference>
<dbReference type="Proteomes" id="UP000240739">
    <property type="component" value="Unassembled WGS sequence"/>
</dbReference>
<dbReference type="EMBL" id="PYYB01000002">
    <property type="protein sequence ID" value="PTL56295.1"/>
    <property type="molecule type" value="Genomic_DNA"/>
</dbReference>
<evidence type="ECO:0000259" key="1">
    <source>
        <dbReference type="Pfam" id="PF02470"/>
    </source>
</evidence>
<dbReference type="OrthoDB" id="5241082at2"/>
<organism evidence="2 3">
    <name type="scientific">Paraconexibacter algicola</name>
    <dbReference type="NCBI Taxonomy" id="2133960"/>
    <lineage>
        <taxon>Bacteria</taxon>
        <taxon>Bacillati</taxon>
        <taxon>Actinomycetota</taxon>
        <taxon>Thermoleophilia</taxon>
        <taxon>Solirubrobacterales</taxon>
        <taxon>Paraconexibacteraceae</taxon>
        <taxon>Paraconexibacter</taxon>
    </lineage>
</organism>
<accession>A0A2T4UEX5</accession>
<dbReference type="PANTHER" id="PTHR33371:SF4">
    <property type="entry name" value="INTERMEMBRANE PHOSPHOLIPID TRANSPORT SYSTEM BINDING PROTEIN MLAD"/>
    <property type="match status" value="1"/>
</dbReference>
<dbReference type="PANTHER" id="PTHR33371">
    <property type="entry name" value="INTERMEMBRANE PHOSPHOLIPID TRANSPORT SYSTEM BINDING PROTEIN MLAD-RELATED"/>
    <property type="match status" value="1"/>
</dbReference>
<keyword evidence="3" id="KW-1185">Reference proteome</keyword>
<dbReference type="AlphaFoldDB" id="A0A2T4UEX5"/>
<dbReference type="Pfam" id="PF02470">
    <property type="entry name" value="MlaD"/>
    <property type="match status" value="1"/>
</dbReference>
<comment type="caution">
    <text evidence="2">The sequence shown here is derived from an EMBL/GenBank/DDBJ whole genome shotgun (WGS) entry which is preliminary data.</text>
</comment>
<gene>
    <name evidence="2" type="ORF">C7Y72_15070</name>
</gene>
<protein>
    <recommendedName>
        <fullName evidence="1">Mce/MlaD domain-containing protein</fullName>
    </recommendedName>
</protein>
<evidence type="ECO:0000313" key="2">
    <source>
        <dbReference type="EMBL" id="PTL56295.1"/>
    </source>
</evidence>
<dbReference type="InterPro" id="IPR052336">
    <property type="entry name" value="MlaD_Phospholipid_Transporter"/>
</dbReference>
<evidence type="ECO:0000313" key="3">
    <source>
        <dbReference type="Proteomes" id="UP000240739"/>
    </source>
</evidence>
<name>A0A2T4UEX5_9ACTN</name>
<dbReference type="InterPro" id="IPR003399">
    <property type="entry name" value="Mce/MlaD"/>
</dbReference>
<reference evidence="2 3" key="1">
    <citation type="submission" date="2018-03" db="EMBL/GenBank/DDBJ databases">
        <title>Aquarubrobacter algicola gen. nov., sp. nov., a novel actinobacterium isolated from shallow eutrophic lake during the end of cyanobacterial harmful algal blooms.</title>
        <authorList>
            <person name="Chun S.J."/>
        </authorList>
    </citation>
    <scope>NUCLEOTIDE SEQUENCE [LARGE SCALE GENOMIC DNA]</scope>
    <source>
        <strain evidence="2 3">Seoho-28</strain>
    </source>
</reference>